<protein>
    <submittedName>
        <fullName evidence="1">Uncharacterized protein</fullName>
    </submittedName>
</protein>
<sequence length="208" mass="23936">MAIKILDGRETEALEFLVIYEYLTSYKLAKISDIPVSTVWRILLKLKSLSLVAKQERGFTITPRGLVFVYYLTKKESIRLHALQRLKEAWKYDGSIDEIKSFLSALNEFLKKYEISLISICFNHPISVVSLMLPRANELDEPSKRVLARFILKTFPTITLPNGCKAIISFDENEEPYALAADCKVQGVRIFHKCPYISRQFSLEAKPR</sequence>
<reference evidence="1 2" key="1">
    <citation type="submission" date="2018-05" db="EMBL/GenBank/DDBJ databases">
        <title>Complete Genome Sequences of Extremely Thermoacidophilic, Metal-Mobilizing Type-Strain Members of the Archaeal Family Sulfolobaceae: Acidianus brierleyi DSM-1651T, Acidianus sulfidivorans DSM-18786T, Metallosphaera hakonensis DSM-7519T, and Metallosphaera prunae DSM-10039T.</title>
        <authorList>
            <person name="Counts J.A."/>
            <person name="Kelly R.M."/>
        </authorList>
    </citation>
    <scope>NUCLEOTIDE SEQUENCE [LARGE SCALE GENOMIC DNA]</scope>
    <source>
        <strain evidence="1 2">JP7</strain>
    </source>
</reference>
<dbReference type="RefSeq" id="WP_110379028.1">
    <property type="nucleotide sequence ID" value="NZ_CP029288.2"/>
</dbReference>
<proteinExistence type="predicted"/>
<dbReference type="EMBL" id="CP029288">
    <property type="protein sequence ID" value="AWR96138.1"/>
    <property type="molecule type" value="Genomic_DNA"/>
</dbReference>
<organism evidence="1 2">
    <name type="scientific">Acidianus sulfidivorans JP7</name>
    <dbReference type="NCBI Taxonomy" id="619593"/>
    <lineage>
        <taxon>Archaea</taxon>
        <taxon>Thermoproteota</taxon>
        <taxon>Thermoprotei</taxon>
        <taxon>Sulfolobales</taxon>
        <taxon>Sulfolobaceae</taxon>
        <taxon>Acidianus</taxon>
    </lineage>
</organism>
<dbReference type="AlphaFoldDB" id="A0A2U9IJA4"/>
<keyword evidence="2" id="KW-1185">Reference proteome</keyword>
<gene>
    <name evidence="1" type="ORF">DFR86_00305</name>
</gene>
<accession>A0A2U9IJA4</accession>
<dbReference type="SUPFAM" id="SSF46785">
    <property type="entry name" value="Winged helix' DNA-binding domain"/>
    <property type="match status" value="1"/>
</dbReference>
<dbReference type="KEGG" id="asul:DFR86_00305"/>
<name>A0A2U9IJA4_9CREN</name>
<dbReference type="GeneID" id="36836364"/>
<dbReference type="InterPro" id="IPR036390">
    <property type="entry name" value="WH_DNA-bd_sf"/>
</dbReference>
<dbReference type="Proteomes" id="UP000248410">
    <property type="component" value="Chromosome"/>
</dbReference>
<evidence type="ECO:0000313" key="2">
    <source>
        <dbReference type="Proteomes" id="UP000248410"/>
    </source>
</evidence>
<evidence type="ECO:0000313" key="1">
    <source>
        <dbReference type="EMBL" id="AWR96138.1"/>
    </source>
</evidence>
<dbReference type="OrthoDB" id="33094at2157"/>